<accession>A0A8J6NT62</accession>
<evidence type="ECO:0000256" key="3">
    <source>
        <dbReference type="ARBA" id="ARBA00022679"/>
    </source>
</evidence>
<dbReference type="Gene3D" id="2.40.440.10">
    <property type="entry name" value="L,D-transpeptidase catalytic domain-like"/>
    <property type="match status" value="1"/>
</dbReference>
<feature type="active site" description="Proton donor/acceptor" evidence="7">
    <location>
        <position position="177"/>
    </location>
</feature>
<dbReference type="Pfam" id="PF03734">
    <property type="entry name" value="YkuD"/>
    <property type="match status" value="1"/>
</dbReference>
<dbReference type="GO" id="GO:0071555">
    <property type="term" value="P:cell wall organization"/>
    <property type="evidence" value="ECO:0007669"/>
    <property type="project" value="UniProtKB-UniRule"/>
</dbReference>
<keyword evidence="8" id="KW-0812">Transmembrane</keyword>
<dbReference type="CDD" id="cd16913">
    <property type="entry name" value="YkuD_like"/>
    <property type="match status" value="1"/>
</dbReference>
<evidence type="ECO:0000256" key="1">
    <source>
        <dbReference type="ARBA" id="ARBA00004752"/>
    </source>
</evidence>
<dbReference type="PANTHER" id="PTHR36699:SF1">
    <property type="entry name" value="L,D-TRANSPEPTIDASE YAFK-RELATED"/>
    <property type="match status" value="1"/>
</dbReference>
<dbReference type="GO" id="GO:0008360">
    <property type="term" value="P:regulation of cell shape"/>
    <property type="evidence" value="ECO:0007669"/>
    <property type="project" value="UniProtKB-UniRule"/>
</dbReference>
<dbReference type="InterPro" id="IPR005490">
    <property type="entry name" value="LD_TPept_cat_dom"/>
</dbReference>
<comment type="caution">
    <text evidence="10">The sequence shown here is derived from an EMBL/GenBank/DDBJ whole genome shotgun (WGS) entry which is preliminary data.</text>
</comment>
<dbReference type="GO" id="GO:0016740">
    <property type="term" value="F:transferase activity"/>
    <property type="evidence" value="ECO:0007669"/>
    <property type="project" value="UniProtKB-KW"/>
</dbReference>
<keyword evidence="4 7" id="KW-0133">Cell shape</keyword>
<keyword evidence="8" id="KW-1133">Transmembrane helix</keyword>
<feature type="transmembrane region" description="Helical" evidence="8">
    <location>
        <begin position="21"/>
        <end position="41"/>
    </location>
</feature>
<dbReference type="EMBL" id="JACNJH010000150">
    <property type="protein sequence ID" value="MBC8361767.1"/>
    <property type="molecule type" value="Genomic_DNA"/>
</dbReference>
<evidence type="ECO:0000313" key="11">
    <source>
        <dbReference type="Proteomes" id="UP000603434"/>
    </source>
</evidence>
<evidence type="ECO:0000256" key="6">
    <source>
        <dbReference type="ARBA" id="ARBA00023316"/>
    </source>
</evidence>
<gene>
    <name evidence="10" type="ORF">H8E23_10245</name>
</gene>
<name>A0A8J6NT62_9BACT</name>
<evidence type="ECO:0000256" key="7">
    <source>
        <dbReference type="PROSITE-ProRule" id="PRU01373"/>
    </source>
</evidence>
<keyword evidence="8" id="KW-0472">Membrane</keyword>
<proteinExistence type="inferred from homology"/>
<dbReference type="InterPro" id="IPR038063">
    <property type="entry name" value="Transpep_catalytic_dom"/>
</dbReference>
<dbReference type="Pfam" id="PF24125">
    <property type="entry name" value="Cds6_C"/>
    <property type="match status" value="1"/>
</dbReference>
<reference evidence="10 11" key="1">
    <citation type="submission" date="2020-08" db="EMBL/GenBank/DDBJ databases">
        <title>Bridging the membrane lipid divide: bacteria of the FCB group superphylum have the potential to synthesize archaeal ether lipids.</title>
        <authorList>
            <person name="Villanueva L."/>
            <person name="Von Meijenfeldt F.A.B."/>
            <person name="Westbye A.B."/>
            <person name="Yadav S."/>
            <person name="Hopmans E.C."/>
            <person name="Dutilh B.E."/>
            <person name="Sinninghe Damste J.S."/>
        </authorList>
    </citation>
    <scope>NUCLEOTIDE SEQUENCE [LARGE SCALE GENOMIC DNA]</scope>
    <source>
        <strain evidence="10">NIOZ-UU30</strain>
    </source>
</reference>
<evidence type="ECO:0000256" key="4">
    <source>
        <dbReference type="ARBA" id="ARBA00022960"/>
    </source>
</evidence>
<keyword evidence="3" id="KW-0808">Transferase</keyword>
<feature type="domain" description="L,D-TPase catalytic" evidence="9">
    <location>
        <begin position="86"/>
        <end position="216"/>
    </location>
</feature>
<dbReference type="UniPathway" id="UPA00219"/>
<sequence>MKSKTVRPARRKISKKTWVSASIVMGVTLFLFGAGITIFSADTDNQNTYQKVDATILAKVQKQPDKKDALWDGPVLYHKTDSEPIDLILVEKASQKLQLYRYNGRYQHIKSYSCATGEKQGKKRQEKDEKTPEGIYFNVKTYRDSKITIFGDRAFGLNYPDVFDNLDGNRGGGIFIHGSNRAVEPLSTNGCIVMDNRDLVDLDKRIQLEKTPVIIGEHLPYRFESSERDLSELIPFLKQAMIPEQYTHLPTDFRTLTVLGFEQRVVAVGEVQIQEAVNLHGFSRLYLAGPGKNFLVLLKREWNEEKAGIVQAKAEPRPVPRAETGIASLVESWRKAWEAKELNAYIAHYHPAFRGDGKDLAAWKSHKDRLNKRYRTISVKISGLKLKELENGRAFAYFRQEYRSDSFRSDRYKRLELVKNGASWKIFREQTFAKKSADWPI</sequence>
<comment type="pathway">
    <text evidence="1 7">Cell wall biogenesis; peptidoglycan biosynthesis.</text>
</comment>
<evidence type="ECO:0000259" key="9">
    <source>
        <dbReference type="PROSITE" id="PS52029"/>
    </source>
</evidence>
<dbReference type="GO" id="GO:0009252">
    <property type="term" value="P:peptidoglycan biosynthetic process"/>
    <property type="evidence" value="ECO:0007669"/>
    <property type="project" value="UniProtKB-UniPathway"/>
</dbReference>
<dbReference type="InterPro" id="IPR032710">
    <property type="entry name" value="NTF2-like_dom_sf"/>
</dbReference>
<evidence type="ECO:0000256" key="5">
    <source>
        <dbReference type="ARBA" id="ARBA00022984"/>
    </source>
</evidence>
<dbReference type="PROSITE" id="PS52029">
    <property type="entry name" value="LD_TPASE"/>
    <property type="match status" value="1"/>
</dbReference>
<evidence type="ECO:0000256" key="8">
    <source>
        <dbReference type="SAM" id="Phobius"/>
    </source>
</evidence>
<dbReference type="AlphaFoldDB" id="A0A8J6NT62"/>
<dbReference type="Proteomes" id="UP000603434">
    <property type="component" value="Unassembled WGS sequence"/>
</dbReference>
<protein>
    <submittedName>
        <fullName evidence="10">L,D-transpeptidase</fullName>
    </submittedName>
</protein>
<organism evidence="10 11">
    <name type="scientific">Candidatus Desulfatibia profunda</name>
    <dbReference type="NCBI Taxonomy" id="2841695"/>
    <lineage>
        <taxon>Bacteria</taxon>
        <taxon>Pseudomonadati</taxon>
        <taxon>Thermodesulfobacteriota</taxon>
        <taxon>Desulfobacteria</taxon>
        <taxon>Desulfobacterales</taxon>
        <taxon>Desulfobacterales incertae sedis</taxon>
        <taxon>Candidatus Desulfatibia</taxon>
    </lineage>
</organism>
<comment type="similarity">
    <text evidence="2">Belongs to the YkuD family.</text>
</comment>
<dbReference type="SUPFAM" id="SSF54427">
    <property type="entry name" value="NTF2-like"/>
    <property type="match status" value="1"/>
</dbReference>
<dbReference type="InterPro" id="IPR056203">
    <property type="entry name" value="Cds6_C"/>
</dbReference>
<feature type="active site" description="Nucleophile" evidence="7">
    <location>
        <position position="191"/>
    </location>
</feature>
<keyword evidence="6 7" id="KW-0961">Cell wall biogenesis/degradation</keyword>
<keyword evidence="5 7" id="KW-0573">Peptidoglycan synthesis</keyword>
<dbReference type="SUPFAM" id="SSF141523">
    <property type="entry name" value="L,D-transpeptidase catalytic domain-like"/>
    <property type="match status" value="1"/>
</dbReference>
<dbReference type="GO" id="GO:0004180">
    <property type="term" value="F:carboxypeptidase activity"/>
    <property type="evidence" value="ECO:0007669"/>
    <property type="project" value="UniProtKB-ARBA"/>
</dbReference>
<evidence type="ECO:0000256" key="2">
    <source>
        <dbReference type="ARBA" id="ARBA00005992"/>
    </source>
</evidence>
<dbReference type="PANTHER" id="PTHR36699">
    <property type="entry name" value="LD-TRANSPEPTIDASE"/>
    <property type="match status" value="1"/>
</dbReference>
<evidence type="ECO:0000313" key="10">
    <source>
        <dbReference type="EMBL" id="MBC8361767.1"/>
    </source>
</evidence>